<feature type="region of interest" description="Disordered" evidence="3">
    <location>
        <begin position="478"/>
        <end position="542"/>
    </location>
</feature>
<dbReference type="EMBL" id="OA884331">
    <property type="protein sequence ID" value="CAD7280650.1"/>
    <property type="molecule type" value="Genomic_DNA"/>
</dbReference>
<evidence type="ECO:0000256" key="3">
    <source>
        <dbReference type="SAM" id="MobiDB-lite"/>
    </source>
</evidence>
<accession>A0A7R9GFI2</accession>
<evidence type="ECO:0000259" key="4">
    <source>
        <dbReference type="PROSITE" id="PS50003"/>
    </source>
</evidence>
<evidence type="ECO:0000313" key="6">
    <source>
        <dbReference type="EMBL" id="CAD7280650.1"/>
    </source>
</evidence>
<dbReference type="SUPFAM" id="SSF48366">
    <property type="entry name" value="Ras GEF"/>
    <property type="match status" value="1"/>
</dbReference>
<dbReference type="InterPro" id="IPR001849">
    <property type="entry name" value="PH_domain"/>
</dbReference>
<dbReference type="PROSITE" id="PS50009">
    <property type="entry name" value="RASGEF_CAT"/>
    <property type="match status" value="1"/>
</dbReference>
<dbReference type="Proteomes" id="UP000678499">
    <property type="component" value="Unassembled WGS sequence"/>
</dbReference>
<dbReference type="InterPro" id="IPR036964">
    <property type="entry name" value="RASGEF_cat_dom_sf"/>
</dbReference>
<dbReference type="OrthoDB" id="10254377at2759"/>
<gene>
    <name evidence="6" type="ORF">NMOB1V02_LOCUS8308</name>
</gene>
<evidence type="ECO:0000256" key="1">
    <source>
        <dbReference type="ARBA" id="ARBA00022658"/>
    </source>
</evidence>
<keyword evidence="7" id="KW-1185">Reference proteome</keyword>
<feature type="compositionally biased region" description="Polar residues" evidence="3">
    <location>
        <begin position="126"/>
        <end position="139"/>
    </location>
</feature>
<evidence type="ECO:0008006" key="8">
    <source>
        <dbReference type="Google" id="ProtNLM"/>
    </source>
</evidence>
<dbReference type="GO" id="GO:0007265">
    <property type="term" value="P:Ras protein signal transduction"/>
    <property type="evidence" value="ECO:0007669"/>
    <property type="project" value="TreeGrafter"/>
</dbReference>
<dbReference type="SUPFAM" id="SSF50729">
    <property type="entry name" value="PH domain-like"/>
    <property type="match status" value="1"/>
</dbReference>
<dbReference type="PANTHER" id="PTHR23113">
    <property type="entry name" value="GUANINE NUCLEOTIDE EXCHANGE FACTOR"/>
    <property type="match status" value="1"/>
</dbReference>
<dbReference type="SMART" id="SM00147">
    <property type="entry name" value="RasGEF"/>
    <property type="match status" value="1"/>
</dbReference>
<feature type="domain" description="Ras-GEF" evidence="5">
    <location>
        <begin position="204"/>
        <end position="457"/>
    </location>
</feature>
<evidence type="ECO:0000259" key="5">
    <source>
        <dbReference type="PROSITE" id="PS50009"/>
    </source>
</evidence>
<dbReference type="InterPro" id="IPR001895">
    <property type="entry name" value="RASGEF_cat_dom"/>
</dbReference>
<dbReference type="GO" id="GO:0005085">
    <property type="term" value="F:guanyl-nucleotide exchange factor activity"/>
    <property type="evidence" value="ECO:0007669"/>
    <property type="project" value="UniProtKB-KW"/>
</dbReference>
<name>A0A7R9GFI2_9CRUS</name>
<dbReference type="Gene3D" id="2.30.29.30">
    <property type="entry name" value="Pleckstrin-homology domain (PH domain)/Phosphotyrosine-binding domain (PTB)"/>
    <property type="match status" value="1"/>
</dbReference>
<sequence length="777" mass="86613">MSDATLLLSHFAENSQFGNAPTTAKEPVWMIEWNMIRSRFPVYSALNSGFDASDASCATGSLSEMDDDQGNSIISGDSLEDVSCSSKMALVVERPSHNGTKHVKSRSVQLSMTGSAAVESIFKPSSLSDSSCERSATPVSSSSNSSSCKAVNYVKIPKHSTLCSPNSRTEIDFGRLVLNDRSKTLPARSGSSETIHMMDILAVPPDVIAEQLTLMDFNLYSAIKEEELYSCGWADQKYKHAKAPNVMNFIERFNQTAYWVSVEVLERENTEMRAKVICHLLKTCRHLKALQNLNSEAAVVSALRNAAIFRLNKTWALVPSKEKVNLAQRSEFLLEKGRFRIFLEEAVPPCIPFLGELRWNTFSFKLHDLEYSKCNCFAVLLGPFLTELITIKEAYRDADGSNGTSLESRKRKMDEVLHGVLRFQSSTYEKLKCVGVLQRYINSRKYIDALFKFTEDELYNCRTSTSIPPFDFIPRRSLSLEPGESPSRSKGTAGDGNLTVVSPTKAYHPSRTAVARQTASSLSPVPRNAKMHQNRPSSARVNAGKFPFTHRKAQSLGTNIFREGNSYPPLSNGSKSLLDSELSTRATIEETCEGSESPEPLSGGDFMPVACVEGVAVKIEEKSPSSDDTNVDRKTASLASQRTLTATASSTCSGSHDFWYGSVVQRKTVKKNHKKVRWTKQKDFWMELHGCRLYIYSHRLLGNKCTRNGYRADPWKNINIVGSKIAVTSPNSFVLSHQDSGNEWYFAIDCPERAEEWVSMLRRASLPCDIPENLMEF</sequence>
<dbReference type="InterPro" id="IPR011993">
    <property type="entry name" value="PH-like_dom_sf"/>
</dbReference>
<reference evidence="6" key="1">
    <citation type="submission" date="2020-11" db="EMBL/GenBank/DDBJ databases">
        <authorList>
            <person name="Tran Van P."/>
        </authorList>
    </citation>
    <scope>NUCLEOTIDE SEQUENCE</scope>
</reference>
<evidence type="ECO:0000256" key="2">
    <source>
        <dbReference type="PROSITE-ProRule" id="PRU00168"/>
    </source>
</evidence>
<dbReference type="InterPro" id="IPR008937">
    <property type="entry name" value="Ras-like_GEF"/>
</dbReference>
<dbReference type="GO" id="GO:0005886">
    <property type="term" value="C:plasma membrane"/>
    <property type="evidence" value="ECO:0007669"/>
    <property type="project" value="TreeGrafter"/>
</dbReference>
<protein>
    <recommendedName>
        <fullName evidence="8">Ras-specific guanine nucleotide-releasing factor RalGPS1</fullName>
    </recommendedName>
</protein>
<dbReference type="SMART" id="SM00233">
    <property type="entry name" value="PH"/>
    <property type="match status" value="1"/>
</dbReference>
<dbReference type="AlphaFoldDB" id="A0A7R9GFI2"/>
<dbReference type="EMBL" id="CAJPEX010002294">
    <property type="protein sequence ID" value="CAG0920802.1"/>
    <property type="molecule type" value="Genomic_DNA"/>
</dbReference>
<dbReference type="Pfam" id="PF00617">
    <property type="entry name" value="RasGEF"/>
    <property type="match status" value="1"/>
</dbReference>
<evidence type="ECO:0000313" key="7">
    <source>
        <dbReference type="Proteomes" id="UP000678499"/>
    </source>
</evidence>
<feature type="region of interest" description="Disordered" evidence="3">
    <location>
        <begin position="126"/>
        <end position="146"/>
    </location>
</feature>
<dbReference type="Gene3D" id="1.10.840.10">
    <property type="entry name" value="Ras guanine-nucleotide exchange factors catalytic domain"/>
    <property type="match status" value="1"/>
</dbReference>
<dbReference type="PANTHER" id="PTHR23113:SF368">
    <property type="entry name" value="CELL DIVISION CONTROL PROTEIN 25"/>
    <property type="match status" value="1"/>
</dbReference>
<dbReference type="InterPro" id="IPR023578">
    <property type="entry name" value="Ras_GEF_dom_sf"/>
</dbReference>
<keyword evidence="1 2" id="KW-0344">Guanine-nucleotide releasing factor</keyword>
<feature type="domain" description="PH" evidence="4">
    <location>
        <begin position="662"/>
        <end position="766"/>
    </location>
</feature>
<dbReference type="PROSITE" id="PS50003">
    <property type="entry name" value="PH_DOMAIN"/>
    <property type="match status" value="1"/>
</dbReference>
<organism evidence="6">
    <name type="scientific">Notodromas monacha</name>
    <dbReference type="NCBI Taxonomy" id="399045"/>
    <lineage>
        <taxon>Eukaryota</taxon>
        <taxon>Metazoa</taxon>
        <taxon>Ecdysozoa</taxon>
        <taxon>Arthropoda</taxon>
        <taxon>Crustacea</taxon>
        <taxon>Oligostraca</taxon>
        <taxon>Ostracoda</taxon>
        <taxon>Podocopa</taxon>
        <taxon>Podocopida</taxon>
        <taxon>Cypridocopina</taxon>
        <taxon>Cypridoidea</taxon>
        <taxon>Cyprididae</taxon>
        <taxon>Notodromas</taxon>
    </lineage>
</organism>
<proteinExistence type="predicted"/>